<sequence>LISVYFTCLEDSTSFPNLLPLLRTLINLRNSLTCILVHDCSSAPPGTSVFTQVVEVITPACRPTSFLHRLCWDTQSSNFVLGSSVPTHDDVERAMDVLHVPVVPVHNSTFPALTTLISHMILYSGVSVLRRTLATVDAVNSGESHASLHLLQLFCATTGSMFQLHSTIHQLTNRLNHVRGPLYTFFHSSSDPSLTRRYFHRHFYIHLPSITGVSNVSASVRFNEFFVKSWTSVRLPLHHLPADQLIHQFENISHLHTIFSQPIELFSYTFDGDLFYTPSPASSSPTHRLLFHTLPSMWGCASPTSFSTYHTLKITTHGDRASVNCDDRFRDGEESMEVECLYGEWYNLNKRTQR</sequence>
<gene>
    <name evidence="1" type="primary">rlmD_7</name>
    <name evidence="1" type="ORF">CM83_3855</name>
</gene>
<proteinExistence type="predicted"/>
<keyword evidence="1" id="KW-0489">Methyltransferase</keyword>
<evidence type="ECO:0000313" key="1">
    <source>
        <dbReference type="EMBL" id="JAG03715.1"/>
    </source>
</evidence>
<feature type="non-terminal residue" evidence="1">
    <location>
        <position position="1"/>
    </location>
</feature>
<reference evidence="1" key="1">
    <citation type="journal article" date="2014" name="PLoS ONE">
        <title>Transcriptome-Based Identification of ABC Transporters in the Western Tarnished Plant Bug Lygus hesperus.</title>
        <authorList>
            <person name="Hull J.J."/>
            <person name="Chaney K."/>
            <person name="Geib S.M."/>
            <person name="Fabrick J.A."/>
            <person name="Brent C.S."/>
            <person name="Walsh D."/>
            <person name="Lavine L.C."/>
        </authorList>
    </citation>
    <scope>NUCLEOTIDE SEQUENCE</scope>
</reference>
<name>A0A0A9WFT0_LYGHE</name>
<dbReference type="GO" id="GO:0032259">
    <property type="term" value="P:methylation"/>
    <property type="evidence" value="ECO:0007669"/>
    <property type="project" value="UniProtKB-KW"/>
</dbReference>
<protein>
    <submittedName>
        <fullName evidence="1">23S rRNA (Uracil(1939)-C(5))-methyltransferase RlmD</fullName>
    </submittedName>
</protein>
<dbReference type="GO" id="GO:0008168">
    <property type="term" value="F:methyltransferase activity"/>
    <property type="evidence" value="ECO:0007669"/>
    <property type="project" value="UniProtKB-KW"/>
</dbReference>
<dbReference type="EMBL" id="GBHO01039889">
    <property type="protein sequence ID" value="JAG03715.1"/>
    <property type="molecule type" value="Transcribed_RNA"/>
</dbReference>
<organism evidence="1">
    <name type="scientific">Lygus hesperus</name>
    <name type="common">Western plant bug</name>
    <dbReference type="NCBI Taxonomy" id="30085"/>
    <lineage>
        <taxon>Eukaryota</taxon>
        <taxon>Metazoa</taxon>
        <taxon>Ecdysozoa</taxon>
        <taxon>Arthropoda</taxon>
        <taxon>Hexapoda</taxon>
        <taxon>Insecta</taxon>
        <taxon>Pterygota</taxon>
        <taxon>Neoptera</taxon>
        <taxon>Paraneoptera</taxon>
        <taxon>Hemiptera</taxon>
        <taxon>Heteroptera</taxon>
        <taxon>Panheteroptera</taxon>
        <taxon>Cimicomorpha</taxon>
        <taxon>Miridae</taxon>
        <taxon>Mirini</taxon>
        <taxon>Lygus</taxon>
    </lineage>
</organism>
<accession>A0A0A9WFT0</accession>
<dbReference type="AlphaFoldDB" id="A0A0A9WFT0"/>
<reference evidence="1" key="2">
    <citation type="submission" date="2014-07" db="EMBL/GenBank/DDBJ databases">
        <authorList>
            <person name="Hull J."/>
        </authorList>
    </citation>
    <scope>NUCLEOTIDE SEQUENCE</scope>
</reference>
<keyword evidence="1" id="KW-0808">Transferase</keyword>